<protein>
    <submittedName>
        <fullName evidence="2">Uncharacterized protein</fullName>
    </submittedName>
</protein>
<feature type="compositionally biased region" description="Polar residues" evidence="1">
    <location>
        <begin position="15"/>
        <end position="28"/>
    </location>
</feature>
<keyword evidence="3" id="KW-1185">Reference proteome</keyword>
<evidence type="ECO:0000313" key="3">
    <source>
        <dbReference type="Proteomes" id="UP000283832"/>
    </source>
</evidence>
<proteinExistence type="predicted"/>
<dbReference type="EMBL" id="QXEC01000025">
    <property type="protein sequence ID" value="RIV35547.1"/>
    <property type="molecule type" value="Genomic_DNA"/>
</dbReference>
<feature type="region of interest" description="Disordered" evidence="1">
    <location>
        <begin position="1"/>
        <end position="46"/>
    </location>
</feature>
<accession>A0A418MQ39</accession>
<feature type="compositionally biased region" description="Polar residues" evidence="1">
    <location>
        <begin position="77"/>
        <end position="100"/>
    </location>
</feature>
<reference evidence="2 3" key="1">
    <citation type="submission" date="2018-08" db="EMBL/GenBank/DDBJ databases">
        <title>Jishengella sp. nov., isolated from a root of Azadirachta indica A. Juss. var. siamensis Valenton.</title>
        <authorList>
            <person name="Kuncharoen N."/>
            <person name="Tanasupawat S."/>
            <person name="Kudo T."/>
            <person name="Ohkuma M."/>
        </authorList>
    </citation>
    <scope>NUCLEOTIDE SEQUENCE [LARGE SCALE GENOMIC DNA]</scope>
    <source>
        <strain evidence="2 3">AZ1-13</strain>
    </source>
</reference>
<name>A0A418MQ39_9ACTN</name>
<organism evidence="2 3">
    <name type="scientific">Micromonospora radicis</name>
    <dbReference type="NCBI Taxonomy" id="1894971"/>
    <lineage>
        <taxon>Bacteria</taxon>
        <taxon>Bacillati</taxon>
        <taxon>Actinomycetota</taxon>
        <taxon>Actinomycetes</taxon>
        <taxon>Micromonosporales</taxon>
        <taxon>Micromonosporaceae</taxon>
        <taxon>Micromonospora</taxon>
    </lineage>
</organism>
<sequence length="109" mass="11682">MRRSSSRINVRSARAYSSKSSVGTSRPSSPWVMISRGPTGQSLLTTGRPSLMASTMVIPNDSRAEETAAMDPLTHSAVMSSRRPISSTWPYIPNSRTSLASPGRCSPSP</sequence>
<gene>
    <name evidence="2" type="ORF">D2L64_21625</name>
</gene>
<evidence type="ECO:0000313" key="2">
    <source>
        <dbReference type="EMBL" id="RIV35547.1"/>
    </source>
</evidence>
<evidence type="ECO:0000256" key="1">
    <source>
        <dbReference type="SAM" id="MobiDB-lite"/>
    </source>
</evidence>
<dbReference type="Proteomes" id="UP000283832">
    <property type="component" value="Unassembled WGS sequence"/>
</dbReference>
<comment type="caution">
    <text evidence="2">The sequence shown here is derived from an EMBL/GenBank/DDBJ whole genome shotgun (WGS) entry which is preliminary data.</text>
</comment>
<feature type="region of interest" description="Disordered" evidence="1">
    <location>
        <begin position="75"/>
        <end position="109"/>
    </location>
</feature>
<dbReference type="AlphaFoldDB" id="A0A418MQ39"/>